<comment type="caution">
    <text evidence="1">The sequence shown here is derived from an EMBL/GenBank/DDBJ whole genome shotgun (WGS) entry which is preliminary data.</text>
</comment>
<proteinExistence type="predicted"/>
<dbReference type="GO" id="GO:0016740">
    <property type="term" value="F:transferase activity"/>
    <property type="evidence" value="ECO:0007669"/>
    <property type="project" value="UniProtKB-KW"/>
</dbReference>
<sequence>MKSKPSTLPCNSLATGSALTIASILPVRLNKAAIAVLTALLTI</sequence>
<reference evidence="1 2" key="1">
    <citation type="submission" date="2007-03" db="EMBL/GenBank/DDBJ databases">
        <authorList>
            <person name="Stal L."/>
            <person name="Ferriera S."/>
            <person name="Johnson J."/>
            <person name="Kravitz S."/>
            <person name="Beeson K."/>
            <person name="Sutton G."/>
            <person name="Rogers Y.-H."/>
            <person name="Friedman R."/>
            <person name="Frazier M."/>
            <person name="Venter J.C."/>
        </authorList>
    </citation>
    <scope>NUCLEOTIDE SEQUENCE [LARGE SCALE GENOMIC DNA]</scope>
    <source>
        <strain evidence="1 2">CCY0110</strain>
    </source>
</reference>
<gene>
    <name evidence="1" type="ORF">CY0110_17092</name>
</gene>
<evidence type="ECO:0000313" key="1">
    <source>
        <dbReference type="EMBL" id="EAZ93532.1"/>
    </source>
</evidence>
<protein>
    <submittedName>
        <fullName evidence="1">Lipoyl synthase</fullName>
        <ecNumber evidence="1">2.8.1.-</ecNumber>
    </submittedName>
</protein>
<dbReference type="AlphaFoldDB" id="A3IIA0"/>
<organism evidence="1 2">
    <name type="scientific">Crocosphaera chwakensis CCY0110</name>
    <dbReference type="NCBI Taxonomy" id="391612"/>
    <lineage>
        <taxon>Bacteria</taxon>
        <taxon>Bacillati</taxon>
        <taxon>Cyanobacteriota</taxon>
        <taxon>Cyanophyceae</taxon>
        <taxon>Oscillatoriophycideae</taxon>
        <taxon>Chroococcales</taxon>
        <taxon>Aphanothecaceae</taxon>
        <taxon>Crocosphaera</taxon>
        <taxon>Crocosphaera chwakensis</taxon>
    </lineage>
</organism>
<accession>A3IIA0</accession>
<dbReference type="EMBL" id="AAXW01000002">
    <property type="protein sequence ID" value="EAZ93532.1"/>
    <property type="molecule type" value="Genomic_DNA"/>
</dbReference>
<name>A3IIA0_9CHRO</name>
<keyword evidence="2" id="KW-1185">Reference proteome</keyword>
<dbReference type="EC" id="2.8.1.-" evidence="1"/>
<dbReference type="Proteomes" id="UP000003781">
    <property type="component" value="Unassembled WGS sequence"/>
</dbReference>
<keyword evidence="1" id="KW-0808">Transferase</keyword>
<evidence type="ECO:0000313" key="2">
    <source>
        <dbReference type="Proteomes" id="UP000003781"/>
    </source>
</evidence>